<dbReference type="Pfam" id="PF04305">
    <property type="entry name" value="DUF455"/>
    <property type="match status" value="1"/>
</dbReference>
<dbReference type="RefSeq" id="WP_149521959.1">
    <property type="nucleotide sequence ID" value="NZ_VTOU01000002.1"/>
</dbReference>
<dbReference type="SUPFAM" id="SSF47240">
    <property type="entry name" value="Ferritin-like"/>
    <property type="match status" value="1"/>
</dbReference>
<gene>
    <name evidence="2" type="ORF">FYJ91_09270</name>
</gene>
<reference evidence="2 3" key="1">
    <citation type="submission" date="2019-08" db="EMBL/GenBank/DDBJ databases">
        <authorList>
            <person name="Wang G."/>
            <person name="Xu Z."/>
        </authorList>
    </citation>
    <scope>NUCLEOTIDE SEQUENCE [LARGE SCALE GENOMIC DNA]</scope>
    <source>
        <strain evidence="2 3">ZX</strain>
    </source>
</reference>
<dbReference type="InterPro" id="IPR011197">
    <property type="entry name" value="UCP012318"/>
</dbReference>
<proteinExistence type="predicted"/>
<feature type="region of interest" description="Disordered" evidence="1">
    <location>
        <begin position="65"/>
        <end position="84"/>
    </location>
</feature>
<dbReference type="PANTHER" id="PTHR42782:SF2">
    <property type="entry name" value="3-OXOACYL-[ACYL-CARRIER-PROTEIN] SYNTHASE-LIKE PROTEIN"/>
    <property type="match status" value="1"/>
</dbReference>
<protein>
    <submittedName>
        <fullName evidence="2">Ferritin-like domain-containing protein</fullName>
    </submittedName>
</protein>
<accession>A0A5D9C8W4</accession>
<dbReference type="EMBL" id="VTOU01000002">
    <property type="protein sequence ID" value="TZG27747.1"/>
    <property type="molecule type" value="Genomic_DNA"/>
</dbReference>
<dbReference type="InterPro" id="IPR009078">
    <property type="entry name" value="Ferritin-like_SF"/>
</dbReference>
<dbReference type="AlphaFoldDB" id="A0A5D9C8W4"/>
<dbReference type="Proteomes" id="UP000322077">
    <property type="component" value="Unassembled WGS sequence"/>
</dbReference>
<dbReference type="CDD" id="cd00657">
    <property type="entry name" value="Ferritin_like"/>
    <property type="match status" value="1"/>
</dbReference>
<evidence type="ECO:0000313" key="3">
    <source>
        <dbReference type="Proteomes" id="UP000322077"/>
    </source>
</evidence>
<comment type="caution">
    <text evidence="2">The sequence shown here is derived from an EMBL/GenBank/DDBJ whole genome shotgun (WGS) entry which is preliminary data.</text>
</comment>
<evidence type="ECO:0000313" key="2">
    <source>
        <dbReference type="EMBL" id="TZG27747.1"/>
    </source>
</evidence>
<evidence type="ECO:0000256" key="1">
    <source>
        <dbReference type="SAM" id="MobiDB-lite"/>
    </source>
</evidence>
<dbReference type="PANTHER" id="PTHR42782">
    <property type="entry name" value="SI:CH73-314G15.3"/>
    <property type="match status" value="1"/>
</dbReference>
<dbReference type="PIRSF" id="PIRSF012318">
    <property type="entry name" value="UCP012318"/>
    <property type="match status" value="1"/>
</dbReference>
<dbReference type="InterPro" id="IPR007402">
    <property type="entry name" value="DUF455"/>
</dbReference>
<sequence>MTSSQERTPAPASAGATDLGHACRAVLLAADPLDKVKTARRAARDWRLGRTDFAFCVAMPDAPARTDRPPLLPPNRMPRRGKAGSERGRIAMLHALAHIEYVAIDLAFDLVGRFGAQFPRAFADRWLQVGAEEAMHFALIERRLHALGTSYGDLPAHDGLWEAAAATAHDPLARLAVVPMVLEARALDVTPAMIDRFATAGDDRSAAILRRIAEDEIGHVRAGVEWFESACAAQHRFDYSVAWGQLVACYFRGMIKPPFNDSSRERAGLTKAFMAGVAGWCDPKHSSDVAAGGAILTSALRK</sequence>
<name>A0A5D9C8W4_9SPHN</name>
<keyword evidence="3" id="KW-1185">Reference proteome</keyword>
<organism evidence="2 3">
    <name type="scientific">Sphingomonas montanisoli</name>
    <dbReference type="NCBI Taxonomy" id="2606412"/>
    <lineage>
        <taxon>Bacteria</taxon>
        <taxon>Pseudomonadati</taxon>
        <taxon>Pseudomonadota</taxon>
        <taxon>Alphaproteobacteria</taxon>
        <taxon>Sphingomonadales</taxon>
        <taxon>Sphingomonadaceae</taxon>
        <taxon>Sphingomonas</taxon>
    </lineage>
</organism>